<organism evidence="1 2">
    <name type="scientific">Methylophaga thiooxydans DMS010</name>
    <dbReference type="NCBI Taxonomy" id="637616"/>
    <lineage>
        <taxon>Bacteria</taxon>
        <taxon>Pseudomonadati</taxon>
        <taxon>Pseudomonadota</taxon>
        <taxon>Gammaproteobacteria</taxon>
        <taxon>Thiotrichales</taxon>
        <taxon>Piscirickettsiaceae</taxon>
        <taxon>Methylophaga</taxon>
    </lineage>
</organism>
<dbReference type="EMBL" id="GG657897">
    <property type="protein sequence ID" value="EEF79952.1"/>
    <property type="molecule type" value="Genomic_DNA"/>
</dbReference>
<dbReference type="Proteomes" id="UP000004679">
    <property type="component" value="Unassembled WGS sequence"/>
</dbReference>
<evidence type="ECO:0000313" key="1">
    <source>
        <dbReference type="EMBL" id="EEF79952.1"/>
    </source>
</evidence>
<protein>
    <submittedName>
        <fullName evidence="1">Uncharacterized protein</fullName>
    </submittedName>
</protein>
<sequence length="40" mass="4591">MASKFVPNEFVHAKNKRTKQKGTRYCLHPKLSLFDGVAEN</sequence>
<gene>
    <name evidence="1" type="ORF">MDMS009_1503</name>
</gene>
<accession>C0N5J3</accession>
<dbReference type="HOGENOM" id="CLU_3292361_0_0_6"/>
<evidence type="ECO:0000313" key="2">
    <source>
        <dbReference type="Proteomes" id="UP000004679"/>
    </source>
</evidence>
<reference evidence="1 2" key="1">
    <citation type="journal article" date="2011" name="J. Bacteriol.">
        <title>Draft genome sequence of the chemolithoheterotrophic, halophilic methylotroph Methylophaga thiooxydans DMS010.</title>
        <authorList>
            <person name="Boden R."/>
            <person name="Ferriera S."/>
            <person name="Johnson J."/>
            <person name="Kelly D.P."/>
            <person name="Murrell J.C."/>
            <person name="Schafer H."/>
        </authorList>
    </citation>
    <scope>NUCLEOTIDE SEQUENCE [LARGE SCALE GENOMIC DNA]</scope>
    <source>
        <strain evidence="1 2">DMS010</strain>
    </source>
</reference>
<dbReference type="AlphaFoldDB" id="C0N5J3"/>
<proteinExistence type="predicted"/>
<name>C0N5J3_9GAMM</name>
<keyword evidence="2" id="KW-1185">Reference proteome</keyword>